<dbReference type="GO" id="GO:0045881">
    <property type="term" value="P:positive regulation of sporulation resulting in formation of a cellular spore"/>
    <property type="evidence" value="ECO:0007669"/>
    <property type="project" value="TreeGrafter"/>
</dbReference>
<dbReference type="InterPro" id="IPR036086">
    <property type="entry name" value="ParB/Sulfiredoxin_sf"/>
</dbReference>
<reference evidence="5 6" key="1">
    <citation type="submission" date="2012-10" db="EMBL/GenBank/DDBJ databases">
        <authorList>
            <person name="Harkins D.M."/>
            <person name="Durkin A.S."/>
            <person name="Brinkac L.M."/>
            <person name="Selengut J.D."/>
            <person name="Sanka R."/>
            <person name="DePew J."/>
            <person name="Purushe J."/>
            <person name="Peacock S.J."/>
            <person name="Thaipadungpanit J."/>
            <person name="Wuthiekanun V.W."/>
            <person name="Day N.P."/>
            <person name="Vinetz J.M."/>
            <person name="Sutton G.G."/>
            <person name="Nelson W.C."/>
            <person name="Fouts D.E."/>
        </authorList>
    </citation>
    <scope>NUCLEOTIDE SEQUENCE [LARGE SCALE GENOMIC DNA]</scope>
    <source>
        <strain evidence="5 6">H1</strain>
    </source>
</reference>
<comment type="caution">
    <text evidence="5">The sequence shown here is derived from an EMBL/GenBank/DDBJ whole genome shotgun (WGS) entry which is preliminary data.</text>
</comment>
<sequence>MKKLGFNAKNLISTENQTPKKKDSYFQGSLTNLFSSNEITEILIDSITSIDNPRTNFNFSSIKELAASIEAHGLLQPITVRKKGEKYDLIAGERRLRAYQFLKKETIPAIVKNVEQINPENLTEIKLIENIQREDLSDLEIALTLSTLKERKKTTNEELAIKINKTEGWVKAKIAHIATLETLMKKGSLTNLNLFQEVPTSVWVELSSSVKENPKAVENWLNSHFSKKEIPKQSEARIFAKGLKTAKLKKNKNSKMESLEYLQKQEEELAEKIKKLQKKRKTILAKIAFIENS</sequence>
<dbReference type="SUPFAM" id="SSF110849">
    <property type="entry name" value="ParB/Sulfiredoxin"/>
    <property type="match status" value="1"/>
</dbReference>
<dbReference type="RefSeq" id="WP_004766777.1">
    <property type="nucleotide sequence ID" value="NZ_AHMY02000063.1"/>
</dbReference>
<dbReference type="Gene3D" id="3.90.1530.30">
    <property type="match status" value="1"/>
</dbReference>
<evidence type="ECO:0000259" key="4">
    <source>
        <dbReference type="SMART" id="SM00470"/>
    </source>
</evidence>
<name>A0A0E2AYG6_9LEPT</name>
<dbReference type="Pfam" id="PF02195">
    <property type="entry name" value="ParB_N"/>
    <property type="match status" value="1"/>
</dbReference>
<evidence type="ECO:0000313" key="6">
    <source>
        <dbReference type="Proteomes" id="UP000006253"/>
    </source>
</evidence>
<dbReference type="GO" id="GO:0003677">
    <property type="term" value="F:DNA binding"/>
    <property type="evidence" value="ECO:0007669"/>
    <property type="project" value="UniProtKB-KW"/>
</dbReference>
<keyword evidence="3" id="KW-0175">Coiled coil</keyword>
<proteinExistence type="inferred from homology"/>
<dbReference type="FunFam" id="3.90.1530.30:FF:000001">
    <property type="entry name" value="Chromosome partitioning protein ParB"/>
    <property type="match status" value="1"/>
</dbReference>
<organism evidence="5 6">
    <name type="scientific">Leptospira kirschneri str. H1</name>
    <dbReference type="NCBI Taxonomy" id="1049966"/>
    <lineage>
        <taxon>Bacteria</taxon>
        <taxon>Pseudomonadati</taxon>
        <taxon>Spirochaetota</taxon>
        <taxon>Spirochaetia</taxon>
        <taxon>Leptospirales</taxon>
        <taxon>Leptospiraceae</taxon>
        <taxon>Leptospira</taxon>
    </lineage>
</organism>
<feature type="domain" description="ParB-like N-terminal" evidence="4">
    <location>
        <begin position="40"/>
        <end position="131"/>
    </location>
</feature>
<dbReference type="InterPro" id="IPR004437">
    <property type="entry name" value="ParB/RepB/Spo0J"/>
</dbReference>
<comment type="similarity">
    <text evidence="1">Belongs to the ParB family.</text>
</comment>
<evidence type="ECO:0000313" key="5">
    <source>
        <dbReference type="EMBL" id="EKO14004.1"/>
    </source>
</evidence>
<dbReference type="GO" id="GO:0005694">
    <property type="term" value="C:chromosome"/>
    <property type="evidence" value="ECO:0007669"/>
    <property type="project" value="TreeGrafter"/>
</dbReference>
<dbReference type="InterPro" id="IPR050336">
    <property type="entry name" value="Chromosome_partition/occlusion"/>
</dbReference>
<protein>
    <submittedName>
        <fullName evidence="5">ParB-like protein</fullName>
    </submittedName>
</protein>
<keyword evidence="2" id="KW-0238">DNA-binding</keyword>
<gene>
    <name evidence="5" type="ORF">LEP1GSC081_0018</name>
</gene>
<evidence type="ECO:0000256" key="2">
    <source>
        <dbReference type="ARBA" id="ARBA00023125"/>
    </source>
</evidence>
<dbReference type="NCBIfam" id="TIGR00180">
    <property type="entry name" value="parB_part"/>
    <property type="match status" value="1"/>
</dbReference>
<dbReference type="Proteomes" id="UP000006253">
    <property type="component" value="Unassembled WGS sequence"/>
</dbReference>
<feature type="coiled-coil region" evidence="3">
    <location>
        <begin position="259"/>
        <end position="293"/>
    </location>
</feature>
<dbReference type="CDD" id="cd16393">
    <property type="entry name" value="SPO0J_N"/>
    <property type="match status" value="1"/>
</dbReference>
<dbReference type="InterPro" id="IPR042075">
    <property type="entry name" value="KorB_DNA-db"/>
</dbReference>
<dbReference type="PANTHER" id="PTHR33375">
    <property type="entry name" value="CHROMOSOME-PARTITIONING PROTEIN PARB-RELATED"/>
    <property type="match status" value="1"/>
</dbReference>
<accession>A0A0E2AYG6</accession>
<dbReference type="GO" id="GO:0007059">
    <property type="term" value="P:chromosome segregation"/>
    <property type="evidence" value="ECO:0007669"/>
    <property type="project" value="TreeGrafter"/>
</dbReference>
<evidence type="ECO:0000256" key="3">
    <source>
        <dbReference type="SAM" id="Coils"/>
    </source>
</evidence>
<dbReference type="Gene3D" id="1.10.10.730">
    <property type="entry name" value="KorB DNA-binding domain"/>
    <property type="match status" value="1"/>
</dbReference>
<dbReference type="SMART" id="SM00470">
    <property type="entry name" value="ParB"/>
    <property type="match status" value="1"/>
</dbReference>
<dbReference type="InterPro" id="IPR003115">
    <property type="entry name" value="ParB_N"/>
</dbReference>
<dbReference type="PANTHER" id="PTHR33375:SF1">
    <property type="entry name" value="CHROMOSOME-PARTITIONING PROTEIN PARB-RELATED"/>
    <property type="match status" value="1"/>
</dbReference>
<dbReference type="EMBL" id="AHMY02000063">
    <property type="protein sequence ID" value="EKO14004.1"/>
    <property type="molecule type" value="Genomic_DNA"/>
</dbReference>
<dbReference type="AlphaFoldDB" id="A0A0E2AYG6"/>
<evidence type="ECO:0000256" key="1">
    <source>
        <dbReference type="ARBA" id="ARBA00006295"/>
    </source>
</evidence>